<keyword evidence="2" id="KW-1185">Reference proteome</keyword>
<name>A0A0P6WMS0_9CHLR</name>
<sequence>MASFIGTKKKIYCPKCQHVVGDVVIIENREWLKVNGIAVNVMRGVCLECGAEFHWSISERMLSQLVEHVIKLRDS</sequence>
<dbReference type="AlphaFoldDB" id="A0A0P6WMS0"/>
<evidence type="ECO:0000313" key="2">
    <source>
        <dbReference type="Proteomes" id="UP000050417"/>
    </source>
</evidence>
<organism evidence="1 2">
    <name type="scientific">Ornatilinea apprima</name>
    <dbReference type="NCBI Taxonomy" id="1134406"/>
    <lineage>
        <taxon>Bacteria</taxon>
        <taxon>Bacillati</taxon>
        <taxon>Chloroflexota</taxon>
        <taxon>Anaerolineae</taxon>
        <taxon>Anaerolineales</taxon>
        <taxon>Anaerolineaceae</taxon>
        <taxon>Ornatilinea</taxon>
    </lineage>
</organism>
<reference evidence="1 2" key="1">
    <citation type="submission" date="2015-07" db="EMBL/GenBank/DDBJ databases">
        <title>Genome sequence of Ornatilinea apprima DSM 23815.</title>
        <authorList>
            <person name="Hemp J."/>
            <person name="Ward L.M."/>
            <person name="Pace L.A."/>
            <person name="Fischer W.W."/>
        </authorList>
    </citation>
    <scope>NUCLEOTIDE SEQUENCE [LARGE SCALE GENOMIC DNA]</scope>
    <source>
        <strain evidence="1 2">P3M-1</strain>
    </source>
</reference>
<proteinExistence type="predicted"/>
<dbReference type="Proteomes" id="UP000050417">
    <property type="component" value="Unassembled WGS sequence"/>
</dbReference>
<accession>A0A0P6WMS0</accession>
<protein>
    <submittedName>
        <fullName evidence="1">Uncharacterized protein</fullName>
    </submittedName>
</protein>
<evidence type="ECO:0000313" key="1">
    <source>
        <dbReference type="EMBL" id="KPL70103.1"/>
    </source>
</evidence>
<comment type="caution">
    <text evidence="1">The sequence shown here is derived from an EMBL/GenBank/DDBJ whole genome shotgun (WGS) entry which is preliminary data.</text>
</comment>
<dbReference type="RefSeq" id="WP_075064589.1">
    <property type="nucleotide sequence ID" value="NZ_LGCL01000045.1"/>
</dbReference>
<dbReference type="EMBL" id="LGCL01000045">
    <property type="protein sequence ID" value="KPL70103.1"/>
    <property type="molecule type" value="Genomic_DNA"/>
</dbReference>
<gene>
    <name evidence="1" type="ORF">ADN00_18850</name>
</gene>